<dbReference type="PANTHER" id="PTHR44873:SF1">
    <property type="entry name" value="DNAJ HOMOLOG SUBFAMILY C MEMBER 30, MITOCHONDRIAL"/>
    <property type="match status" value="1"/>
</dbReference>
<feature type="domain" description="J" evidence="2">
    <location>
        <begin position="19"/>
        <end position="84"/>
    </location>
</feature>
<comment type="caution">
    <text evidence="3">The sequence shown here is derived from an EMBL/GenBank/DDBJ whole genome shotgun (WGS) entry which is preliminary data.</text>
</comment>
<evidence type="ECO:0000313" key="3">
    <source>
        <dbReference type="EMBL" id="KAF7724146.1"/>
    </source>
</evidence>
<accession>A0A8H7EMH0</accession>
<evidence type="ECO:0000259" key="2">
    <source>
        <dbReference type="PROSITE" id="PS50076"/>
    </source>
</evidence>
<evidence type="ECO:0000256" key="1">
    <source>
        <dbReference type="SAM" id="MobiDB-lite"/>
    </source>
</evidence>
<feature type="region of interest" description="Disordered" evidence="1">
    <location>
        <begin position="90"/>
        <end position="115"/>
    </location>
</feature>
<sequence length="216" mass="25175">MLRRGFHSSVTALHRNKHHHYDILQIHRGADKRAIKSQYYRLSKKYHPDLNPNNAEAHKKFLEVNEAYAILGNEASRMQYDRELDYGTRTSVTHSPFTTGPSASWHAKRRARATGSTSAKAQAEKMKQQASSMFNHNEHYTQHYEAEEQRRRTRMHNAAERRRAAGIEDAATPGNTKTETIWSRLWRLGVVLGGIVYVDRKWKEMEFTGERRSLER</sequence>
<proteinExistence type="predicted"/>
<feature type="compositionally biased region" description="Polar residues" evidence="1">
    <location>
        <begin position="90"/>
        <end position="102"/>
    </location>
</feature>
<gene>
    <name evidence="3" type="primary">DNAJC4</name>
    <name evidence="3" type="ORF">EC973_001271</name>
</gene>
<dbReference type="Gene3D" id="1.10.287.110">
    <property type="entry name" value="DnaJ domain"/>
    <property type="match status" value="1"/>
</dbReference>
<dbReference type="InterPro" id="IPR001623">
    <property type="entry name" value="DnaJ_domain"/>
</dbReference>
<dbReference type="InterPro" id="IPR036869">
    <property type="entry name" value="J_dom_sf"/>
</dbReference>
<dbReference type="CDD" id="cd06257">
    <property type="entry name" value="DnaJ"/>
    <property type="match status" value="1"/>
</dbReference>
<dbReference type="Pfam" id="PF00226">
    <property type="entry name" value="DnaJ"/>
    <property type="match status" value="1"/>
</dbReference>
<dbReference type="Proteomes" id="UP000605846">
    <property type="component" value="Unassembled WGS sequence"/>
</dbReference>
<protein>
    <submittedName>
        <fullName evidence="3">DnaJ sub C member 4</fullName>
    </submittedName>
</protein>
<dbReference type="OrthoDB" id="445556at2759"/>
<dbReference type="InterPro" id="IPR053025">
    <property type="entry name" value="Mito_ATP_Synthase-Asso"/>
</dbReference>
<dbReference type="AlphaFoldDB" id="A0A8H7EMH0"/>
<name>A0A8H7EMH0_9FUNG</name>
<keyword evidence="4" id="KW-1185">Reference proteome</keyword>
<dbReference type="PROSITE" id="PS50076">
    <property type="entry name" value="DNAJ_2"/>
    <property type="match status" value="1"/>
</dbReference>
<dbReference type="EMBL" id="JABAYA010000128">
    <property type="protein sequence ID" value="KAF7724146.1"/>
    <property type="molecule type" value="Genomic_DNA"/>
</dbReference>
<dbReference type="SMART" id="SM00271">
    <property type="entry name" value="DnaJ"/>
    <property type="match status" value="1"/>
</dbReference>
<evidence type="ECO:0000313" key="4">
    <source>
        <dbReference type="Proteomes" id="UP000605846"/>
    </source>
</evidence>
<reference evidence="3" key="1">
    <citation type="submission" date="2020-01" db="EMBL/GenBank/DDBJ databases">
        <title>Genome Sequencing of Three Apophysomyces-Like Fungal Strains Confirms a Novel Fungal Genus in the Mucoromycota with divergent Burkholderia-like Endosymbiotic Bacteria.</title>
        <authorList>
            <person name="Stajich J.E."/>
            <person name="Macias A.M."/>
            <person name="Carter-House D."/>
            <person name="Lovett B."/>
            <person name="Kasson L.R."/>
            <person name="Berry K."/>
            <person name="Grigoriev I."/>
            <person name="Chang Y."/>
            <person name="Spatafora J."/>
            <person name="Kasson M.T."/>
        </authorList>
    </citation>
    <scope>NUCLEOTIDE SEQUENCE</scope>
    <source>
        <strain evidence="3">NRRL A-21654</strain>
    </source>
</reference>
<dbReference type="SUPFAM" id="SSF46565">
    <property type="entry name" value="Chaperone J-domain"/>
    <property type="match status" value="1"/>
</dbReference>
<organism evidence="3 4">
    <name type="scientific">Apophysomyces ossiformis</name>
    <dbReference type="NCBI Taxonomy" id="679940"/>
    <lineage>
        <taxon>Eukaryota</taxon>
        <taxon>Fungi</taxon>
        <taxon>Fungi incertae sedis</taxon>
        <taxon>Mucoromycota</taxon>
        <taxon>Mucoromycotina</taxon>
        <taxon>Mucoromycetes</taxon>
        <taxon>Mucorales</taxon>
        <taxon>Mucorineae</taxon>
        <taxon>Mucoraceae</taxon>
        <taxon>Apophysomyces</taxon>
    </lineage>
</organism>
<dbReference type="PANTHER" id="PTHR44873">
    <property type="entry name" value="DNAJ HOMOLOG SUBFAMILY C MEMBER 30, MITOCHONDRIAL"/>
    <property type="match status" value="1"/>
</dbReference>
<dbReference type="PRINTS" id="PR00625">
    <property type="entry name" value="JDOMAIN"/>
</dbReference>